<proteinExistence type="inferred from homology"/>
<dbReference type="SUPFAM" id="SSF52313">
    <property type="entry name" value="Ribosomal protein S2"/>
    <property type="match status" value="1"/>
</dbReference>
<protein>
    <recommendedName>
        <fullName evidence="4 5">Small ribosomal subunit protein uS2</fullName>
    </recommendedName>
</protein>
<dbReference type="InterPro" id="IPR018130">
    <property type="entry name" value="Ribosomal_uS2_CS"/>
</dbReference>
<evidence type="ECO:0000256" key="3">
    <source>
        <dbReference type="ARBA" id="ARBA00023274"/>
    </source>
</evidence>
<dbReference type="PANTHER" id="PTHR12534:SF0">
    <property type="entry name" value="SMALL RIBOSOMAL SUBUNIT PROTEIN US2M"/>
    <property type="match status" value="1"/>
</dbReference>
<dbReference type="AlphaFoldDB" id="A0A1G2P2K7"/>
<keyword evidence="3 5" id="KW-0687">Ribonucleoprotein</keyword>
<dbReference type="GO" id="GO:0006412">
    <property type="term" value="P:translation"/>
    <property type="evidence" value="ECO:0007669"/>
    <property type="project" value="UniProtKB-UniRule"/>
</dbReference>
<keyword evidence="2 5" id="KW-0689">Ribosomal protein</keyword>
<dbReference type="GO" id="GO:0022627">
    <property type="term" value="C:cytosolic small ribosomal subunit"/>
    <property type="evidence" value="ECO:0007669"/>
    <property type="project" value="TreeGrafter"/>
</dbReference>
<evidence type="ECO:0000256" key="2">
    <source>
        <dbReference type="ARBA" id="ARBA00022980"/>
    </source>
</evidence>
<name>A0A1G2P2K7_9BACT</name>
<comment type="similarity">
    <text evidence="1 5 6">Belongs to the universal ribosomal protein uS2 family.</text>
</comment>
<organism evidence="7 8">
    <name type="scientific">Candidatus Taylorbacteria bacterium RIFCSPLOWO2_02_FULL_46_40</name>
    <dbReference type="NCBI Taxonomy" id="1802329"/>
    <lineage>
        <taxon>Bacteria</taxon>
        <taxon>Candidatus Tayloriibacteriota</taxon>
    </lineage>
</organism>
<dbReference type="Pfam" id="PF00318">
    <property type="entry name" value="Ribosomal_S2"/>
    <property type="match status" value="1"/>
</dbReference>
<reference evidence="7 8" key="1">
    <citation type="journal article" date="2016" name="Nat. Commun.">
        <title>Thousands of microbial genomes shed light on interconnected biogeochemical processes in an aquifer system.</title>
        <authorList>
            <person name="Anantharaman K."/>
            <person name="Brown C.T."/>
            <person name="Hug L.A."/>
            <person name="Sharon I."/>
            <person name="Castelle C.J."/>
            <person name="Probst A.J."/>
            <person name="Thomas B.C."/>
            <person name="Singh A."/>
            <person name="Wilkins M.J."/>
            <person name="Karaoz U."/>
            <person name="Brodie E.L."/>
            <person name="Williams K.H."/>
            <person name="Hubbard S.S."/>
            <person name="Banfield J.F."/>
        </authorList>
    </citation>
    <scope>NUCLEOTIDE SEQUENCE [LARGE SCALE GENOMIC DNA]</scope>
</reference>
<dbReference type="InterPro" id="IPR005706">
    <property type="entry name" value="Ribosomal_uS2_bac/mit/plastid"/>
</dbReference>
<evidence type="ECO:0000256" key="1">
    <source>
        <dbReference type="ARBA" id="ARBA00006242"/>
    </source>
</evidence>
<comment type="caution">
    <text evidence="7">The sequence shown here is derived from an EMBL/GenBank/DDBJ whole genome shotgun (WGS) entry which is preliminary data.</text>
</comment>
<sequence>MIGQETREKATITPEMAEMFGVGAHYGYSRTKRHPSAEEYIFGHKNKVDIFDLEKTIPLFERAKKYMEELGAKGSVVLLVGGKQEVSNSIKQAAEATGMPFVSGRWLGGTITNFSIIRSRVDRVLQLKESKVKGELEKYTKRERLKIDEEIVRLDDLFSGLVRLTKIPDVIFIVDPKEESTAVNEAKRKKIPIVALANSDCDIKSLDYPIVGNDASRNSIEYFVSRIAEAYNSGKKKGLAKSEPVVSVPDKKAE</sequence>
<dbReference type="EMBL" id="MHSH01000003">
    <property type="protein sequence ID" value="OHA42578.1"/>
    <property type="molecule type" value="Genomic_DNA"/>
</dbReference>
<evidence type="ECO:0000256" key="5">
    <source>
        <dbReference type="HAMAP-Rule" id="MF_00291"/>
    </source>
</evidence>
<dbReference type="Proteomes" id="UP000176429">
    <property type="component" value="Unassembled WGS sequence"/>
</dbReference>
<evidence type="ECO:0000313" key="7">
    <source>
        <dbReference type="EMBL" id="OHA42578.1"/>
    </source>
</evidence>
<dbReference type="PRINTS" id="PR00395">
    <property type="entry name" value="RIBOSOMALS2"/>
</dbReference>
<dbReference type="NCBIfam" id="TIGR01011">
    <property type="entry name" value="rpsB_bact"/>
    <property type="match status" value="1"/>
</dbReference>
<accession>A0A1G2P2K7</accession>
<dbReference type="InterPro" id="IPR023591">
    <property type="entry name" value="Ribosomal_uS2_flav_dom_sf"/>
</dbReference>
<gene>
    <name evidence="5" type="primary">rpsB</name>
    <name evidence="7" type="ORF">A3H68_03500</name>
</gene>
<dbReference type="PANTHER" id="PTHR12534">
    <property type="entry name" value="30S RIBOSOMAL PROTEIN S2 PROKARYOTIC AND ORGANELLAR"/>
    <property type="match status" value="1"/>
</dbReference>
<dbReference type="InterPro" id="IPR001865">
    <property type="entry name" value="Ribosomal_uS2"/>
</dbReference>
<evidence type="ECO:0000256" key="4">
    <source>
        <dbReference type="ARBA" id="ARBA00035256"/>
    </source>
</evidence>
<dbReference type="Gene3D" id="3.40.50.10490">
    <property type="entry name" value="Glucose-6-phosphate isomerase like protein, domain 1"/>
    <property type="match status" value="1"/>
</dbReference>
<evidence type="ECO:0000256" key="6">
    <source>
        <dbReference type="RuleBase" id="RU003631"/>
    </source>
</evidence>
<dbReference type="CDD" id="cd01425">
    <property type="entry name" value="RPS2"/>
    <property type="match status" value="1"/>
</dbReference>
<dbReference type="GO" id="GO:0003735">
    <property type="term" value="F:structural constituent of ribosome"/>
    <property type="evidence" value="ECO:0007669"/>
    <property type="project" value="InterPro"/>
</dbReference>
<dbReference type="HAMAP" id="MF_00291_B">
    <property type="entry name" value="Ribosomal_uS2_B"/>
    <property type="match status" value="1"/>
</dbReference>
<evidence type="ECO:0000313" key="8">
    <source>
        <dbReference type="Proteomes" id="UP000176429"/>
    </source>
</evidence>
<dbReference type="PROSITE" id="PS00963">
    <property type="entry name" value="RIBOSOMAL_S2_2"/>
    <property type="match status" value="1"/>
</dbReference>
<dbReference type="Gene3D" id="1.10.287.610">
    <property type="entry name" value="Helix hairpin bin"/>
    <property type="match status" value="1"/>
</dbReference>